<keyword evidence="10 14" id="KW-1133">Transmembrane helix</keyword>
<evidence type="ECO:0000256" key="6">
    <source>
        <dbReference type="ARBA" id="ARBA00022692"/>
    </source>
</evidence>
<dbReference type="GO" id="GO:0005737">
    <property type="term" value="C:cytoplasm"/>
    <property type="evidence" value="ECO:0007669"/>
    <property type="project" value="TreeGrafter"/>
</dbReference>
<evidence type="ECO:0000256" key="12">
    <source>
        <dbReference type="ARBA" id="ARBA00048475"/>
    </source>
</evidence>
<dbReference type="InterPro" id="IPR002549">
    <property type="entry name" value="AI-2E-like"/>
</dbReference>
<evidence type="ECO:0000256" key="8">
    <source>
        <dbReference type="ARBA" id="ARBA00022755"/>
    </source>
</evidence>
<dbReference type="NCBIfam" id="TIGR00081">
    <property type="entry name" value="purC"/>
    <property type="match status" value="1"/>
</dbReference>
<keyword evidence="6 14" id="KW-0812">Transmembrane</keyword>
<feature type="domain" description="SAICAR synthetase/ADE2 N-terminal" evidence="15">
    <location>
        <begin position="384"/>
        <end position="636"/>
    </location>
</feature>
<dbReference type="Gene3D" id="3.30.470.20">
    <property type="entry name" value="ATP-grasp fold, B domain"/>
    <property type="match status" value="1"/>
</dbReference>
<dbReference type="GO" id="GO:0016020">
    <property type="term" value="C:membrane"/>
    <property type="evidence" value="ECO:0007669"/>
    <property type="project" value="UniProtKB-SubCell"/>
</dbReference>
<dbReference type="Pfam" id="PF01259">
    <property type="entry name" value="SAICAR_synt"/>
    <property type="match status" value="1"/>
</dbReference>
<feature type="transmembrane region" description="Helical" evidence="14">
    <location>
        <begin position="210"/>
        <end position="229"/>
    </location>
</feature>
<evidence type="ECO:0000256" key="7">
    <source>
        <dbReference type="ARBA" id="ARBA00022741"/>
    </source>
</evidence>
<dbReference type="InterPro" id="IPR018236">
    <property type="entry name" value="SAICAR_synthetase_CS"/>
</dbReference>
<evidence type="ECO:0000256" key="4">
    <source>
        <dbReference type="ARBA" id="ARBA00010190"/>
    </source>
</evidence>
<dbReference type="CDD" id="cd01414">
    <property type="entry name" value="SAICAR_synt_Sc"/>
    <property type="match status" value="1"/>
</dbReference>
<dbReference type="HAMAP" id="MF_00137">
    <property type="entry name" value="SAICAR_synth"/>
    <property type="match status" value="1"/>
</dbReference>
<keyword evidence="5 13" id="KW-0436">Ligase</keyword>
<dbReference type="PANTHER" id="PTHR43700">
    <property type="entry name" value="PHOSPHORIBOSYLAMINOIMIDAZOLE-SUCCINOCARBOXAMIDE SYNTHASE"/>
    <property type="match status" value="1"/>
</dbReference>
<evidence type="ECO:0000256" key="1">
    <source>
        <dbReference type="ARBA" id="ARBA00004141"/>
    </source>
</evidence>
<feature type="transmembrane region" description="Helical" evidence="14">
    <location>
        <begin position="148"/>
        <end position="169"/>
    </location>
</feature>
<dbReference type="SUPFAM" id="SSF56104">
    <property type="entry name" value="SAICAR synthase-like"/>
    <property type="match status" value="1"/>
</dbReference>
<evidence type="ECO:0000256" key="9">
    <source>
        <dbReference type="ARBA" id="ARBA00022840"/>
    </source>
</evidence>
<keyword evidence="11 14" id="KW-0472">Membrane</keyword>
<feature type="transmembrane region" description="Helical" evidence="14">
    <location>
        <begin position="270"/>
        <end position="290"/>
    </location>
</feature>
<dbReference type="NCBIfam" id="NF010568">
    <property type="entry name" value="PRK13961.1"/>
    <property type="match status" value="1"/>
</dbReference>
<evidence type="ECO:0000256" key="2">
    <source>
        <dbReference type="ARBA" id="ARBA00004672"/>
    </source>
</evidence>
<evidence type="ECO:0000256" key="13">
    <source>
        <dbReference type="HAMAP-Rule" id="MF_00137"/>
    </source>
</evidence>
<dbReference type="PANTHER" id="PTHR43700:SF1">
    <property type="entry name" value="PHOSPHORIBOSYLAMINOIMIDAZOLE-SUCCINOCARBOXAMIDE SYNTHASE"/>
    <property type="match status" value="1"/>
</dbReference>
<dbReference type="EMBL" id="JAAFGW010000098">
    <property type="protein sequence ID" value="NDP48266.1"/>
    <property type="molecule type" value="Genomic_DNA"/>
</dbReference>
<keyword evidence="8 13" id="KW-0658">Purine biosynthesis</keyword>
<protein>
    <recommendedName>
        <fullName evidence="13">Phosphoribosylaminoimidazole-succinocarboxamide synthase</fullName>
        <ecNumber evidence="13">6.3.2.6</ecNumber>
    </recommendedName>
    <alternativeName>
        <fullName evidence="13">SAICAR synthetase</fullName>
    </alternativeName>
</protein>
<keyword evidence="7 13" id="KW-0547">Nucleotide-binding</keyword>
<dbReference type="GO" id="GO:0006189">
    <property type="term" value="P:'de novo' IMP biosynthetic process"/>
    <property type="evidence" value="ECO:0007669"/>
    <property type="project" value="UniProtKB-UniRule"/>
</dbReference>
<feature type="transmembrane region" description="Helical" evidence="14">
    <location>
        <begin position="235"/>
        <end position="263"/>
    </location>
</feature>
<dbReference type="PROSITE" id="PS01058">
    <property type="entry name" value="SAICAR_SYNTHETASE_2"/>
    <property type="match status" value="1"/>
</dbReference>
<dbReference type="InterPro" id="IPR001636">
    <property type="entry name" value="SAICAR_synth"/>
</dbReference>
<dbReference type="Pfam" id="PF01594">
    <property type="entry name" value="AI-2E_transport"/>
    <property type="match status" value="1"/>
</dbReference>
<evidence type="ECO:0000256" key="10">
    <source>
        <dbReference type="ARBA" id="ARBA00022989"/>
    </source>
</evidence>
<dbReference type="GO" id="GO:0005524">
    <property type="term" value="F:ATP binding"/>
    <property type="evidence" value="ECO:0007669"/>
    <property type="project" value="UniProtKB-KW"/>
</dbReference>
<dbReference type="Proteomes" id="UP000483432">
    <property type="component" value="Unassembled WGS sequence"/>
</dbReference>
<keyword evidence="9 13" id="KW-0067">ATP-binding</keyword>
<feature type="transmembrane region" description="Helical" evidence="14">
    <location>
        <begin position="63"/>
        <end position="84"/>
    </location>
</feature>
<sequence length="661" mass="71368">MSTPRPLNLPWLALAFLLAFGWLVYLLGPILTPFLAGALLAYMFDPLVGRLEARGIPRATSTAIVIVLAGLGLFALLLVALPLFQGQFAELSQRAPAAIDLLQTRFLPWLQQTFGITIAPNLDALKTWLTKQATQNSANWLPTLQTGALAIVGVLVNLLLIPVVMFYLLKDWNVIVARVAALEPRDWVGTVTRIAHAMDLVVGEFLRGQMAVMATLSLYYVLALWAAGLDYALPIGILTGILSFVPFLGFGLGMILALLVALLQFSDWTGVAWVAGIYLAGQALETYVVTPRLVGERVGLHPVMVIFVLAAFGQLFGFVGVLLAVPMAAVLLVALRELRGVYEASAFYRGSYNAGSPDSTLPAMSAPLLGQPLLESNITSLPLVHKGKVRDIYAVGDDKLLIVTTDRLSAFDVVMPTPIAGKGEVLTRVSAFWFDKLKAIVPSQALDIAPESVVAISERDQVTGRAIVVKKLKALPVEAIVRGYLVGSGWKEYLASQSVCGIKLPAGLKLADRLPEPIFTPSTKAAVGAHDENIAFDAMAELIGADLAKQVCNVSLILYKTAAEYALTRGIIIADTKFEFGVDEAGKLVLIDEALTPDSSRFWPADQYQPGSNPPSFDKQFVRDWLESSGWNKQAPGPVLPDEIVEKTAAKYHEAMTRLLG</sequence>
<evidence type="ECO:0000256" key="5">
    <source>
        <dbReference type="ARBA" id="ARBA00022598"/>
    </source>
</evidence>
<dbReference type="FunFam" id="3.30.470.20:FF:000015">
    <property type="entry name" value="Phosphoribosylaminoimidazole-succinocarboxamide synthase"/>
    <property type="match status" value="1"/>
</dbReference>
<organism evidence="16 17">
    <name type="scientific">Sulfuriferula multivorans</name>
    <dbReference type="NCBI Taxonomy" id="1559896"/>
    <lineage>
        <taxon>Bacteria</taxon>
        <taxon>Pseudomonadati</taxon>
        <taxon>Pseudomonadota</taxon>
        <taxon>Betaproteobacteria</taxon>
        <taxon>Nitrosomonadales</taxon>
        <taxon>Sulfuricellaceae</taxon>
        <taxon>Sulfuriferula</taxon>
    </lineage>
</organism>
<accession>A0A7C9P3A3</accession>
<comment type="caution">
    <text evidence="16">The sequence shown here is derived from an EMBL/GenBank/DDBJ whole genome shotgun (WGS) entry which is preliminary data.</text>
</comment>
<comment type="pathway">
    <text evidence="2 13">Purine metabolism; IMP biosynthesis via de novo pathway; 5-amino-1-(5-phospho-D-ribosyl)imidazole-4-carboxamide from 5-amino-1-(5-phospho-D-ribosyl)imidazole-4-carboxylate: step 1/2.</text>
</comment>
<comment type="catalytic activity">
    <reaction evidence="12 13">
        <text>5-amino-1-(5-phospho-D-ribosyl)imidazole-4-carboxylate + L-aspartate + ATP = (2S)-2-[5-amino-1-(5-phospho-beta-D-ribosyl)imidazole-4-carboxamido]succinate + ADP + phosphate + 2 H(+)</text>
        <dbReference type="Rhea" id="RHEA:22628"/>
        <dbReference type="ChEBI" id="CHEBI:15378"/>
        <dbReference type="ChEBI" id="CHEBI:29991"/>
        <dbReference type="ChEBI" id="CHEBI:30616"/>
        <dbReference type="ChEBI" id="CHEBI:43474"/>
        <dbReference type="ChEBI" id="CHEBI:58443"/>
        <dbReference type="ChEBI" id="CHEBI:77657"/>
        <dbReference type="ChEBI" id="CHEBI:456216"/>
        <dbReference type="EC" id="6.3.2.6"/>
    </reaction>
</comment>
<evidence type="ECO:0000313" key="16">
    <source>
        <dbReference type="EMBL" id="NDP48266.1"/>
    </source>
</evidence>
<gene>
    <name evidence="13" type="primary">purC</name>
    <name evidence="16" type="ORF">GZ085_07715</name>
</gene>
<dbReference type="Gene3D" id="3.30.200.20">
    <property type="entry name" value="Phosphorylase Kinase, domain 1"/>
    <property type="match status" value="1"/>
</dbReference>
<reference evidence="16 17" key="1">
    <citation type="submission" date="2019-09" db="EMBL/GenBank/DDBJ databases">
        <title>H2 Metabolism Revealed by Metagenomic Analysis in Subglacial Sediment of East Antarctica.</title>
        <authorList>
            <person name="Yang Z."/>
            <person name="Zhang Y."/>
            <person name="Lv Y."/>
            <person name="Yan W."/>
            <person name="Xiao X."/>
            <person name="Sun B."/>
            <person name="Ma H."/>
        </authorList>
    </citation>
    <scope>NUCLEOTIDE SEQUENCE [LARGE SCALE GENOMIC DNA]</scope>
    <source>
        <strain evidence="16">Bin2_2</strain>
    </source>
</reference>
<feature type="transmembrane region" description="Helical" evidence="14">
    <location>
        <begin position="12"/>
        <end position="42"/>
    </location>
</feature>
<feature type="transmembrane region" description="Helical" evidence="14">
    <location>
        <begin position="302"/>
        <end position="335"/>
    </location>
</feature>
<comment type="subcellular location">
    <subcellularLocation>
        <location evidence="1">Membrane</location>
        <topology evidence="1">Multi-pass membrane protein</topology>
    </subcellularLocation>
</comment>
<name>A0A7C9P3A3_9PROT</name>
<evidence type="ECO:0000259" key="15">
    <source>
        <dbReference type="Pfam" id="PF01259"/>
    </source>
</evidence>
<dbReference type="EC" id="6.3.2.6" evidence="13"/>
<dbReference type="UniPathway" id="UPA00074">
    <property type="reaction ID" value="UER00131"/>
</dbReference>
<evidence type="ECO:0000256" key="11">
    <source>
        <dbReference type="ARBA" id="ARBA00023136"/>
    </source>
</evidence>
<comment type="similarity">
    <text evidence="3">Belongs to the autoinducer-2 exporter (AI-2E) (TC 2.A.86) family.</text>
</comment>
<dbReference type="InterPro" id="IPR028923">
    <property type="entry name" value="SAICAR_synt/ADE2_N"/>
</dbReference>
<evidence type="ECO:0000256" key="3">
    <source>
        <dbReference type="ARBA" id="ARBA00009773"/>
    </source>
</evidence>
<comment type="similarity">
    <text evidence="4 13">Belongs to the SAICAR synthetase family.</text>
</comment>
<dbReference type="AlphaFoldDB" id="A0A7C9P3A3"/>
<evidence type="ECO:0000256" key="14">
    <source>
        <dbReference type="SAM" id="Phobius"/>
    </source>
</evidence>
<proteinExistence type="inferred from homology"/>
<evidence type="ECO:0000313" key="17">
    <source>
        <dbReference type="Proteomes" id="UP000483432"/>
    </source>
</evidence>
<dbReference type="GO" id="GO:0004639">
    <property type="term" value="F:phosphoribosylaminoimidazolesuccinocarboxamide synthase activity"/>
    <property type="evidence" value="ECO:0007669"/>
    <property type="project" value="UniProtKB-UniRule"/>
</dbReference>